<dbReference type="InterPro" id="IPR055357">
    <property type="entry name" value="LRR_At1g61320_AtMIF1"/>
</dbReference>
<dbReference type="InterPro" id="IPR053772">
    <property type="entry name" value="At1g61320/At1g61330-like"/>
</dbReference>
<sequence length="366" mass="40995">MKGVNKVISLHSSSTIEQFRIVFDLDEQYARVINQWIKFAFAKRVRRLELNLAISYTGVKHIQRYIFPNDISPLCESLVTLSLSEVDVSGEILELFISNCPFLEELCVRDSSHLKSLRSSSPSIRLRRLEIVNCVGFRSLNICSPNLVSYTFYGPRITMDLKNVSSLVNLSLGAELSIILNLNLIQISKCLCHLETLMLHTSALKWEELPEYLYLPRLKKLIFDVCVRGNESLLCYAPLINGAPLLREIVLKALFGPSNQKTMHPFPAKGHRHHCLEVLQIEGFSGTALDVELAQYVLDSAVSLKKLVIDLHSPVVRRGTPVGKMQRAMAAVRQASVVEAAQMSVARQGIHLLKAKLPAGVQLIVL</sequence>
<dbReference type="PANTHER" id="PTHR34145">
    <property type="entry name" value="OS02G0105600 PROTEIN"/>
    <property type="match status" value="1"/>
</dbReference>
<name>A0A830BTT3_9LAMI</name>
<dbReference type="OrthoDB" id="613853at2759"/>
<comment type="caution">
    <text evidence="2">The sequence shown here is derived from an EMBL/GenBank/DDBJ whole genome shotgun (WGS) entry which is preliminary data.</text>
</comment>
<dbReference type="AlphaFoldDB" id="A0A830BTT3"/>
<proteinExistence type="predicted"/>
<evidence type="ECO:0000313" key="2">
    <source>
        <dbReference type="EMBL" id="GFP87834.1"/>
    </source>
</evidence>
<dbReference type="EMBL" id="BMAC01000156">
    <property type="protein sequence ID" value="GFP87834.1"/>
    <property type="molecule type" value="Genomic_DNA"/>
</dbReference>
<feature type="domain" description="At1g61320/AtMIF1 LRR" evidence="1">
    <location>
        <begin position="75"/>
        <end position="365"/>
    </location>
</feature>
<evidence type="ECO:0000259" key="1">
    <source>
        <dbReference type="Pfam" id="PF23622"/>
    </source>
</evidence>
<evidence type="ECO:0000313" key="3">
    <source>
        <dbReference type="Proteomes" id="UP000653305"/>
    </source>
</evidence>
<dbReference type="PANTHER" id="PTHR34145:SF68">
    <property type="entry name" value="FBD DOMAIN-CONTAINING PROTEIN"/>
    <property type="match status" value="1"/>
</dbReference>
<dbReference type="Pfam" id="PF23622">
    <property type="entry name" value="LRR_At1g61320_AtMIF1"/>
    <property type="match status" value="1"/>
</dbReference>
<gene>
    <name evidence="2" type="ORF">PHJA_000927100</name>
</gene>
<accession>A0A830BTT3</accession>
<keyword evidence="3" id="KW-1185">Reference proteome</keyword>
<dbReference type="Gene3D" id="3.80.10.10">
    <property type="entry name" value="Ribonuclease Inhibitor"/>
    <property type="match status" value="1"/>
</dbReference>
<reference evidence="2" key="1">
    <citation type="submission" date="2020-07" db="EMBL/GenBank/DDBJ databases">
        <title>Ethylene signaling mediates host invasion by parasitic plants.</title>
        <authorList>
            <person name="Yoshida S."/>
        </authorList>
    </citation>
    <scope>NUCLEOTIDE SEQUENCE</scope>
    <source>
        <strain evidence="2">Okayama</strain>
    </source>
</reference>
<dbReference type="SUPFAM" id="SSF52047">
    <property type="entry name" value="RNI-like"/>
    <property type="match status" value="1"/>
</dbReference>
<dbReference type="InterPro" id="IPR032675">
    <property type="entry name" value="LRR_dom_sf"/>
</dbReference>
<organism evidence="2 3">
    <name type="scientific">Phtheirospermum japonicum</name>
    <dbReference type="NCBI Taxonomy" id="374723"/>
    <lineage>
        <taxon>Eukaryota</taxon>
        <taxon>Viridiplantae</taxon>
        <taxon>Streptophyta</taxon>
        <taxon>Embryophyta</taxon>
        <taxon>Tracheophyta</taxon>
        <taxon>Spermatophyta</taxon>
        <taxon>Magnoliopsida</taxon>
        <taxon>eudicotyledons</taxon>
        <taxon>Gunneridae</taxon>
        <taxon>Pentapetalae</taxon>
        <taxon>asterids</taxon>
        <taxon>lamiids</taxon>
        <taxon>Lamiales</taxon>
        <taxon>Orobanchaceae</taxon>
        <taxon>Orobanchaceae incertae sedis</taxon>
        <taxon>Phtheirospermum</taxon>
    </lineage>
</organism>
<protein>
    <recommendedName>
        <fullName evidence="1">At1g61320/AtMIF1 LRR domain-containing protein</fullName>
    </recommendedName>
</protein>
<dbReference type="Proteomes" id="UP000653305">
    <property type="component" value="Unassembled WGS sequence"/>
</dbReference>